<dbReference type="InterPro" id="IPR040777">
    <property type="entry name" value="DUF5591"/>
</dbReference>
<reference evidence="5" key="1">
    <citation type="submission" date="2019-10" db="EMBL/GenBank/DDBJ databases">
        <title>Draft genome sequece of Microseira wollei NIES-4236.</title>
        <authorList>
            <person name="Yamaguchi H."/>
            <person name="Suzuki S."/>
            <person name="Kawachi M."/>
        </authorList>
    </citation>
    <scope>NUCLEOTIDE SEQUENCE</scope>
    <source>
        <strain evidence="5">NIES-4236</strain>
    </source>
</reference>
<dbReference type="EMBL" id="BLAY01000129">
    <property type="protein sequence ID" value="GET41633.1"/>
    <property type="molecule type" value="Genomic_DNA"/>
</dbReference>
<dbReference type="Proteomes" id="UP001050975">
    <property type="component" value="Unassembled WGS sequence"/>
</dbReference>
<keyword evidence="6" id="KW-1185">Reference proteome</keyword>
<dbReference type="SUPFAM" id="SSF51713">
    <property type="entry name" value="tRNA-guanine transglycosylase"/>
    <property type="match status" value="1"/>
</dbReference>
<dbReference type="SUPFAM" id="SSF52141">
    <property type="entry name" value="Uracil-DNA glycosylase-like"/>
    <property type="match status" value="1"/>
</dbReference>
<comment type="caution">
    <text evidence="5">The sequence shown here is derived from an EMBL/GenBank/DDBJ whole genome shotgun (WGS) entry which is preliminary data.</text>
</comment>
<sequence length="619" mass="70375">MELPVFSAKVFSHGRTGELHLAHTTLSTPILFPVVCLITGTTARGGGLWKYVLQADVSNGLLRRNLPVMSQVLHFLDFIPNRVHELNKWRKLGIQRRYNWEVSPPLQYNSAIFLDSGGFKLLWNKNVDLSVYGLSVKSGKGYETILELQRDLGGDIVATLDYPLPPGLTQSEAKEWMDKSINNAVGTARYLQKTPDYQPFLYVAAHGQDRASMGDYMKQVFKTFQEKDLKNFPFGLAVGSLVPLRGAHKYSAIIEILRGLQENIPESRRNQIPIHVFGVTGNMIPILAYLGIDSFDSSTYVQEARSLNYIDPKTRRTYPVLEMEELTCNCPVCQQVNLEEIQNSLTSEIRGRPLPNGHYKSKYYGDIALHNLEMDFRVVKETREAIEADSLQEYLIQHAEKFPKLGSALEVIAKEDESLRVRLTRIMVSMPQKQEPNLSQRIVSLKYTSDDFNILNNGYCPNNKDRRVLLIIPCSGGKPYSKSRSHRLIAERLEQALGKKTELIHKVTLSGLYGPVPEEWENEAAILGYDFRLEPFNQAQIDLIANRLVSYLKRHSDRYIACIGYATSRAYRTALEQAAQQVSCLCVLPTKPKTRRLTEFFRQENVAELVEQVRTTLNK</sequence>
<dbReference type="Gene3D" id="3.40.50.10630">
    <property type="entry name" value="Uracil-DNA glycosylase-like"/>
    <property type="match status" value="1"/>
</dbReference>
<evidence type="ECO:0000256" key="2">
    <source>
        <dbReference type="ARBA" id="ARBA00022785"/>
    </source>
</evidence>
<dbReference type="InterPro" id="IPR002616">
    <property type="entry name" value="tRNA_ribo_trans-like"/>
</dbReference>
<dbReference type="Pfam" id="PF01702">
    <property type="entry name" value="TGT"/>
    <property type="match status" value="1"/>
</dbReference>
<dbReference type="InterPro" id="IPR036895">
    <property type="entry name" value="Uracil-DNA_glycosylase-like_sf"/>
</dbReference>
<organism evidence="5 6">
    <name type="scientific">Microseira wollei NIES-4236</name>
    <dbReference type="NCBI Taxonomy" id="2530354"/>
    <lineage>
        <taxon>Bacteria</taxon>
        <taxon>Bacillati</taxon>
        <taxon>Cyanobacteriota</taxon>
        <taxon>Cyanophyceae</taxon>
        <taxon>Oscillatoriophycideae</taxon>
        <taxon>Aerosakkonematales</taxon>
        <taxon>Aerosakkonemataceae</taxon>
        <taxon>Microseira</taxon>
    </lineage>
</organism>
<dbReference type="Pfam" id="PF17884">
    <property type="entry name" value="DUF5591"/>
    <property type="match status" value="1"/>
</dbReference>
<dbReference type="InterPro" id="IPR036511">
    <property type="entry name" value="TGT-like_sf"/>
</dbReference>
<keyword evidence="1" id="KW-0819">tRNA processing</keyword>
<protein>
    <submittedName>
        <fullName evidence="5">Queuine tRNA-ribosyltransferase</fullName>
    </submittedName>
</protein>
<evidence type="ECO:0000313" key="6">
    <source>
        <dbReference type="Proteomes" id="UP001050975"/>
    </source>
</evidence>
<dbReference type="NCBIfam" id="TIGR00449">
    <property type="entry name" value="tgt_general"/>
    <property type="match status" value="1"/>
</dbReference>
<evidence type="ECO:0000259" key="4">
    <source>
        <dbReference type="Pfam" id="PF17884"/>
    </source>
</evidence>
<dbReference type="PANTHER" id="PTHR46499:SF2">
    <property type="entry name" value="ARCHAEOSINE SYNTHASE"/>
    <property type="match status" value="1"/>
</dbReference>
<dbReference type="InterPro" id="IPR050076">
    <property type="entry name" value="ArchSynthase1/Queuine_TRR"/>
</dbReference>
<gene>
    <name evidence="5" type="primary">tgt</name>
    <name evidence="5" type="ORF">MiSe_64460</name>
</gene>
<evidence type="ECO:0000259" key="3">
    <source>
        <dbReference type="Pfam" id="PF01702"/>
    </source>
</evidence>
<keyword evidence="2" id="KW-0671">Queuosine biosynthesis</keyword>
<feature type="domain" description="tRNA-guanine(15) transglycosylase-like" evidence="3">
    <location>
        <begin position="14"/>
        <end position="403"/>
    </location>
</feature>
<proteinExistence type="predicted"/>
<dbReference type="RefSeq" id="WP_226588092.1">
    <property type="nucleotide sequence ID" value="NZ_BLAY01000129.1"/>
</dbReference>
<evidence type="ECO:0000313" key="5">
    <source>
        <dbReference type="EMBL" id="GET41633.1"/>
    </source>
</evidence>
<dbReference type="Gene3D" id="3.20.20.105">
    <property type="entry name" value="Queuine tRNA-ribosyltransferase-like"/>
    <property type="match status" value="1"/>
</dbReference>
<dbReference type="GO" id="GO:0005737">
    <property type="term" value="C:cytoplasm"/>
    <property type="evidence" value="ECO:0007669"/>
    <property type="project" value="TreeGrafter"/>
</dbReference>
<accession>A0AAV3XGA4</accession>
<dbReference type="GO" id="GO:0008616">
    <property type="term" value="P:tRNA queuosine(34) biosynthetic process"/>
    <property type="evidence" value="ECO:0007669"/>
    <property type="project" value="UniProtKB-KW"/>
</dbReference>
<evidence type="ECO:0000256" key="1">
    <source>
        <dbReference type="ARBA" id="ARBA00022694"/>
    </source>
</evidence>
<dbReference type="AlphaFoldDB" id="A0AAV3XGA4"/>
<dbReference type="PANTHER" id="PTHR46499">
    <property type="entry name" value="QUEUINE TRNA-RIBOSYLTRANSFERASE"/>
    <property type="match status" value="1"/>
</dbReference>
<feature type="domain" description="DUF5591" evidence="4">
    <location>
        <begin position="459"/>
        <end position="584"/>
    </location>
</feature>
<name>A0AAV3XGA4_9CYAN</name>